<dbReference type="Gene3D" id="1.10.40.30">
    <property type="entry name" value="Fumarase/aspartase (C-terminal domain)"/>
    <property type="match status" value="1"/>
</dbReference>
<evidence type="ECO:0000313" key="3">
    <source>
        <dbReference type="Proteomes" id="UP000632195"/>
    </source>
</evidence>
<dbReference type="InterPro" id="IPR024083">
    <property type="entry name" value="Fumarase/histidase_N"/>
</dbReference>
<dbReference type="PRINTS" id="PR00145">
    <property type="entry name" value="ARGSUCLYASE"/>
</dbReference>
<dbReference type="PRINTS" id="PR00149">
    <property type="entry name" value="FUMRATELYASE"/>
</dbReference>
<dbReference type="PANTHER" id="PTHR43814:SF1">
    <property type="entry name" value="ARGININOSUCCINATE LYASE"/>
    <property type="match status" value="1"/>
</dbReference>
<dbReference type="GO" id="GO:0004056">
    <property type="term" value="F:argininosuccinate lyase activity"/>
    <property type="evidence" value="ECO:0007669"/>
    <property type="project" value="InterPro"/>
</dbReference>
<dbReference type="Pfam" id="PF00206">
    <property type="entry name" value="Lyase_1"/>
    <property type="match status" value="1"/>
</dbReference>
<sequence>MSVAMNAGSPIWKGGLAHTDVKSGEDFTVGRDATYDLMLYRYEVLSLIAYHLALKDTGLIGDGLSDRTVKALRQVYGEEPRSLGGAEDVHTLVENMVSSIDAECGAVLRTLLSRNEQVHTDLRLFFVDHLLSASLVAADACIRVMGTRGEDGDMPGYTHYRQAMPVKFSTYMDYVSRTLLSISERSLALADMLSECPLGYGSGFGSLSPVDRGSLAGMLCMRPGSENPLHMASLRGLDEIQVLDLVKDAFISMSRIAQDLIMWSSEEIGILRLPDDFVTGSSLMPNKRNPDFLEMVQGYASMVTSMAFGASADLLSKSTGYHRDFQVPKWHAMEALLLLERAIPLFGDLISRVQFDPQRARELVLNSTHATSYASSLVLGGMPWKEAYRSVGSMLAGGKRIPESPAPAFRPLDGHEVSSHRDMVSKKIEERKRRLSGLLGNV</sequence>
<dbReference type="GO" id="GO:0042450">
    <property type="term" value="P:L-arginine biosynthetic process via ornithine"/>
    <property type="evidence" value="ECO:0007669"/>
    <property type="project" value="InterPro"/>
</dbReference>
<dbReference type="Proteomes" id="UP000632195">
    <property type="component" value="Unassembled WGS sequence"/>
</dbReference>
<organism evidence="2 3">
    <name type="scientific">Thermogymnomonas acidicola</name>
    <dbReference type="NCBI Taxonomy" id="399579"/>
    <lineage>
        <taxon>Archaea</taxon>
        <taxon>Methanobacteriati</taxon>
        <taxon>Thermoplasmatota</taxon>
        <taxon>Thermoplasmata</taxon>
        <taxon>Thermoplasmatales</taxon>
        <taxon>Thermogymnomonas</taxon>
    </lineage>
</organism>
<accession>A0AA37BQW1</accession>
<keyword evidence="2" id="KW-0456">Lyase</keyword>
<name>A0AA37BQW1_9ARCH</name>
<dbReference type="Gene3D" id="1.20.200.10">
    <property type="entry name" value="Fumarase/aspartase (Central domain)"/>
    <property type="match status" value="1"/>
</dbReference>
<dbReference type="InterPro" id="IPR000362">
    <property type="entry name" value="Fumarate_lyase_fam"/>
</dbReference>
<dbReference type="InterPro" id="IPR009049">
    <property type="entry name" value="Argininosuccinate_lyase"/>
</dbReference>
<dbReference type="GO" id="GO:0005829">
    <property type="term" value="C:cytosol"/>
    <property type="evidence" value="ECO:0007669"/>
    <property type="project" value="TreeGrafter"/>
</dbReference>
<reference evidence="2" key="2">
    <citation type="submission" date="2022-09" db="EMBL/GenBank/DDBJ databases">
        <authorList>
            <person name="Sun Q."/>
            <person name="Ohkuma M."/>
        </authorList>
    </citation>
    <scope>NUCLEOTIDE SEQUENCE</scope>
    <source>
        <strain evidence="2">JCM 13583</strain>
    </source>
</reference>
<protein>
    <submittedName>
        <fullName evidence="2">Argininosuccinate lyase</fullName>
    </submittedName>
</protein>
<dbReference type="EMBL" id="BMNY01000001">
    <property type="protein sequence ID" value="GGM71547.1"/>
    <property type="molecule type" value="Genomic_DNA"/>
</dbReference>
<dbReference type="PROSITE" id="PS00163">
    <property type="entry name" value="FUMARATE_LYASES"/>
    <property type="match status" value="1"/>
</dbReference>
<dbReference type="PANTHER" id="PTHR43814">
    <property type="entry name" value="ARGININOSUCCINATE LYASE"/>
    <property type="match status" value="1"/>
</dbReference>
<gene>
    <name evidence="2" type="primary">argH</name>
    <name evidence="2" type="ORF">GCM10007108_07070</name>
</gene>
<comment type="caution">
    <text evidence="2">The sequence shown here is derived from an EMBL/GenBank/DDBJ whole genome shotgun (WGS) entry which is preliminary data.</text>
</comment>
<evidence type="ECO:0000313" key="2">
    <source>
        <dbReference type="EMBL" id="GGM71547.1"/>
    </source>
</evidence>
<evidence type="ECO:0000259" key="1">
    <source>
        <dbReference type="Pfam" id="PF00206"/>
    </source>
</evidence>
<reference evidence="2" key="1">
    <citation type="journal article" date="2014" name="Int. J. Syst. Evol. Microbiol.">
        <title>Complete genome sequence of Corynebacterium casei LMG S-19264T (=DSM 44701T), isolated from a smear-ripened cheese.</title>
        <authorList>
            <consortium name="US DOE Joint Genome Institute (JGI-PGF)"/>
            <person name="Walter F."/>
            <person name="Albersmeier A."/>
            <person name="Kalinowski J."/>
            <person name="Ruckert C."/>
        </authorList>
    </citation>
    <scope>NUCLEOTIDE SEQUENCE</scope>
    <source>
        <strain evidence="2">JCM 13583</strain>
    </source>
</reference>
<dbReference type="InterPro" id="IPR008948">
    <property type="entry name" value="L-Aspartase-like"/>
</dbReference>
<dbReference type="AlphaFoldDB" id="A0AA37BQW1"/>
<dbReference type="InterPro" id="IPR020557">
    <property type="entry name" value="Fumarate_lyase_CS"/>
</dbReference>
<dbReference type="SUPFAM" id="SSF48557">
    <property type="entry name" value="L-aspartase-like"/>
    <property type="match status" value="1"/>
</dbReference>
<proteinExistence type="predicted"/>
<feature type="domain" description="Fumarate lyase N-terminal" evidence="1">
    <location>
        <begin position="86"/>
        <end position="303"/>
    </location>
</feature>
<keyword evidence="3" id="KW-1185">Reference proteome</keyword>
<dbReference type="Gene3D" id="1.10.275.10">
    <property type="entry name" value="Fumarase/aspartase (N-terminal domain)"/>
    <property type="match status" value="1"/>
</dbReference>
<dbReference type="InterPro" id="IPR022761">
    <property type="entry name" value="Fumarate_lyase_N"/>
</dbReference>